<keyword evidence="3 5" id="KW-0663">Pyridoxal phosphate</keyword>
<evidence type="ECO:0000256" key="4">
    <source>
        <dbReference type="ARBA" id="ARBA00023239"/>
    </source>
</evidence>
<dbReference type="InterPro" id="IPR002129">
    <property type="entry name" value="PyrdxlP-dep_de-COase"/>
</dbReference>
<dbReference type="SUPFAM" id="SSF53383">
    <property type="entry name" value="PLP-dependent transferases"/>
    <property type="match status" value="1"/>
</dbReference>
<evidence type="ECO:0000256" key="3">
    <source>
        <dbReference type="ARBA" id="ARBA00022898"/>
    </source>
</evidence>
<dbReference type="FunFam" id="3.40.640.10:FF:000025">
    <property type="entry name" value="Histidine decarboxylase"/>
    <property type="match status" value="1"/>
</dbReference>
<dbReference type="InterPro" id="IPR021115">
    <property type="entry name" value="Pyridoxal-P_BS"/>
</dbReference>
<dbReference type="InterPro" id="IPR015424">
    <property type="entry name" value="PyrdxlP-dep_Trfase"/>
</dbReference>
<gene>
    <name evidence="7" type="ORF">Bhyg_03777</name>
</gene>
<dbReference type="InterPro" id="IPR015421">
    <property type="entry name" value="PyrdxlP-dep_Trfase_major"/>
</dbReference>
<dbReference type="InterPro" id="IPR015422">
    <property type="entry name" value="PyrdxlP-dep_Trfase_small"/>
</dbReference>
<comment type="similarity">
    <text evidence="2 6">Belongs to the group II decarboxylase family.</text>
</comment>
<evidence type="ECO:0000313" key="8">
    <source>
        <dbReference type="Proteomes" id="UP001151699"/>
    </source>
</evidence>
<comment type="cofactor">
    <cofactor evidence="1 5 6">
        <name>pyridoxal 5'-phosphate</name>
        <dbReference type="ChEBI" id="CHEBI:597326"/>
    </cofactor>
</comment>
<dbReference type="Pfam" id="PF00282">
    <property type="entry name" value="Pyridoxal_deC"/>
    <property type="match status" value="1"/>
</dbReference>
<evidence type="ECO:0000313" key="7">
    <source>
        <dbReference type="EMBL" id="KAJ6648547.1"/>
    </source>
</evidence>
<dbReference type="Gene3D" id="1.20.1340.10">
    <property type="entry name" value="dopa decarboxylase, N-terminal domain"/>
    <property type="match status" value="1"/>
</dbReference>
<dbReference type="GO" id="GO:0030170">
    <property type="term" value="F:pyridoxal phosphate binding"/>
    <property type="evidence" value="ECO:0007669"/>
    <property type="project" value="InterPro"/>
</dbReference>
<dbReference type="PROSITE" id="PS00392">
    <property type="entry name" value="DDC_GAD_HDC_YDC"/>
    <property type="match status" value="1"/>
</dbReference>
<name>A0A9Q0S7T3_9DIPT</name>
<protein>
    <submittedName>
        <fullName evidence="7">3,4-dihydroxyphenylacetaldehyde synthase</fullName>
    </submittedName>
</protein>
<dbReference type="Proteomes" id="UP001151699">
    <property type="component" value="Chromosome A"/>
</dbReference>
<keyword evidence="8" id="KW-1185">Reference proteome</keyword>
<dbReference type="GO" id="GO:0005737">
    <property type="term" value="C:cytoplasm"/>
    <property type="evidence" value="ECO:0007669"/>
    <property type="project" value="TreeGrafter"/>
</dbReference>
<comment type="caution">
    <text evidence="7">The sequence shown here is derived from an EMBL/GenBank/DDBJ whole genome shotgun (WGS) entry which is preliminary data.</text>
</comment>
<sequence>MTLVHRPVLPSVSPGYLHKLIPEELPEKAEDWKCIMKDIERVIMPGMTHWQSPNFHAFYPAPTSYPSIIGEMISAAFGTVGFSWICSPACTELEVIMMDWLGRFLGLPETFLRSSGGTGGGVIQGAASEAILIAVLTAREQKVQKLMRKYPELTESEIRGKLVAYSSDQSNSAIEKAGILAAVPMRLIPADKDNQLTGQLLQSAIDEDLLNGKFPVICIATFGTTGTCSFDKVHEIGPICNENDIWLHIDAAYAGAALCCPEYRPLMTGIEWANSFNFNLHKWMMVNFDCCAMWFKNSHAVIDAFTVNRIYLDHKHQGASDRAPDYRHWTINLGRRFRSIKVWIVLRTLGAEKLRAHIRGQTGLAEMFENMVRSDERFEIVCKRTLGLVCFRLKGECSLTKTLLDQITARKQLFMIHATFDDKLMIRFVICGHNPNEKDMLFAWNEVKTQADILFSVKEVTENLNNKCAISTQDFVDKQRQFSSCVGDIQQKLEKVK</sequence>
<reference evidence="7" key="1">
    <citation type="submission" date="2022-07" db="EMBL/GenBank/DDBJ databases">
        <authorList>
            <person name="Trinca V."/>
            <person name="Uliana J.V.C."/>
            <person name="Torres T.T."/>
            <person name="Ward R.J."/>
            <person name="Monesi N."/>
        </authorList>
    </citation>
    <scope>NUCLEOTIDE SEQUENCE</scope>
    <source>
        <strain evidence="7">HSMRA1968</strain>
        <tissue evidence="7">Whole embryos</tissue>
    </source>
</reference>
<dbReference type="InterPro" id="IPR010977">
    <property type="entry name" value="Aromatic_deC"/>
</dbReference>
<dbReference type="OrthoDB" id="639767at2759"/>
<dbReference type="PANTHER" id="PTHR11999">
    <property type="entry name" value="GROUP II PYRIDOXAL-5-PHOSPHATE DECARBOXYLASE"/>
    <property type="match status" value="1"/>
</dbReference>
<proteinExistence type="inferred from homology"/>
<dbReference type="PRINTS" id="PR00800">
    <property type="entry name" value="YHDCRBOXLASE"/>
</dbReference>
<dbReference type="GO" id="GO:0019752">
    <property type="term" value="P:carboxylic acid metabolic process"/>
    <property type="evidence" value="ECO:0007669"/>
    <property type="project" value="InterPro"/>
</dbReference>
<dbReference type="CDD" id="cd06450">
    <property type="entry name" value="DOPA_deC_like"/>
    <property type="match status" value="1"/>
</dbReference>
<evidence type="ECO:0000256" key="2">
    <source>
        <dbReference type="ARBA" id="ARBA00009533"/>
    </source>
</evidence>
<dbReference type="EMBL" id="WJQU01000001">
    <property type="protein sequence ID" value="KAJ6648547.1"/>
    <property type="molecule type" value="Genomic_DNA"/>
</dbReference>
<keyword evidence="4 6" id="KW-0456">Lyase</keyword>
<dbReference type="GO" id="GO:0006584">
    <property type="term" value="P:catecholamine metabolic process"/>
    <property type="evidence" value="ECO:0007669"/>
    <property type="project" value="TreeGrafter"/>
</dbReference>
<feature type="modified residue" description="N6-(pyridoxal phosphate)lysine" evidence="5">
    <location>
        <position position="282"/>
    </location>
</feature>
<dbReference type="GO" id="GO:0004058">
    <property type="term" value="F:aromatic-L-amino-acid decarboxylase activity"/>
    <property type="evidence" value="ECO:0007669"/>
    <property type="project" value="TreeGrafter"/>
</dbReference>
<accession>A0A9Q0S7T3</accession>
<dbReference type="AlphaFoldDB" id="A0A9Q0S7T3"/>
<dbReference type="GO" id="GO:0006520">
    <property type="term" value="P:amino acid metabolic process"/>
    <property type="evidence" value="ECO:0007669"/>
    <property type="project" value="InterPro"/>
</dbReference>
<dbReference type="PANTHER" id="PTHR11999:SF60">
    <property type="entry name" value="3,4-DIHYDROXYPHENYLACETALDEHYDE SYNTHASE"/>
    <property type="match status" value="1"/>
</dbReference>
<dbReference type="Gene3D" id="3.40.640.10">
    <property type="entry name" value="Type I PLP-dependent aspartate aminotransferase-like (Major domain)"/>
    <property type="match status" value="1"/>
</dbReference>
<evidence type="ECO:0000256" key="1">
    <source>
        <dbReference type="ARBA" id="ARBA00001933"/>
    </source>
</evidence>
<evidence type="ECO:0000256" key="6">
    <source>
        <dbReference type="RuleBase" id="RU000382"/>
    </source>
</evidence>
<evidence type="ECO:0000256" key="5">
    <source>
        <dbReference type="PIRSR" id="PIRSR602129-50"/>
    </source>
</evidence>
<organism evidence="7 8">
    <name type="scientific">Pseudolycoriella hygida</name>
    <dbReference type="NCBI Taxonomy" id="35572"/>
    <lineage>
        <taxon>Eukaryota</taxon>
        <taxon>Metazoa</taxon>
        <taxon>Ecdysozoa</taxon>
        <taxon>Arthropoda</taxon>
        <taxon>Hexapoda</taxon>
        <taxon>Insecta</taxon>
        <taxon>Pterygota</taxon>
        <taxon>Neoptera</taxon>
        <taxon>Endopterygota</taxon>
        <taxon>Diptera</taxon>
        <taxon>Nematocera</taxon>
        <taxon>Sciaroidea</taxon>
        <taxon>Sciaridae</taxon>
        <taxon>Pseudolycoriella</taxon>
    </lineage>
</organism>
<dbReference type="Gene3D" id="3.90.1150.10">
    <property type="entry name" value="Aspartate Aminotransferase, domain 1"/>
    <property type="match status" value="1"/>
</dbReference>